<organism evidence="3 4">
    <name type="scientific">Rhinocladiella mackenziei CBS 650.93</name>
    <dbReference type="NCBI Taxonomy" id="1442369"/>
    <lineage>
        <taxon>Eukaryota</taxon>
        <taxon>Fungi</taxon>
        <taxon>Dikarya</taxon>
        <taxon>Ascomycota</taxon>
        <taxon>Pezizomycotina</taxon>
        <taxon>Eurotiomycetes</taxon>
        <taxon>Chaetothyriomycetidae</taxon>
        <taxon>Chaetothyriales</taxon>
        <taxon>Herpotrichiellaceae</taxon>
        <taxon>Rhinocladiella</taxon>
    </lineage>
</organism>
<dbReference type="STRING" id="1442369.A0A0D2HHI6"/>
<dbReference type="AlphaFoldDB" id="A0A0D2HHI6"/>
<dbReference type="EMBL" id="KN847475">
    <property type="protein sequence ID" value="KIX10118.1"/>
    <property type="molecule type" value="Genomic_DNA"/>
</dbReference>
<dbReference type="RefSeq" id="XP_013277254.1">
    <property type="nucleotide sequence ID" value="XM_013421800.1"/>
</dbReference>
<dbReference type="Proteomes" id="UP000053617">
    <property type="component" value="Unassembled WGS sequence"/>
</dbReference>
<evidence type="ECO:0000313" key="4">
    <source>
        <dbReference type="Proteomes" id="UP000053617"/>
    </source>
</evidence>
<dbReference type="HOGENOM" id="CLU_078580_0_0_1"/>
<dbReference type="Pfam" id="PF09429">
    <property type="entry name" value="Wbp11"/>
    <property type="match status" value="1"/>
</dbReference>
<feature type="domain" description="Wbp11/ELF5/Saf1 N-terminal" evidence="2">
    <location>
        <begin position="6"/>
        <end position="83"/>
    </location>
</feature>
<gene>
    <name evidence="3" type="ORF">Z518_01199</name>
</gene>
<reference evidence="3 4" key="1">
    <citation type="submission" date="2015-01" db="EMBL/GenBank/DDBJ databases">
        <title>The Genome Sequence of Rhinocladiella mackenzie CBS 650.93.</title>
        <authorList>
            <consortium name="The Broad Institute Genomics Platform"/>
            <person name="Cuomo C."/>
            <person name="de Hoog S."/>
            <person name="Gorbushina A."/>
            <person name="Stielow B."/>
            <person name="Teixiera M."/>
            <person name="Abouelleil A."/>
            <person name="Chapman S.B."/>
            <person name="Priest M."/>
            <person name="Young S.K."/>
            <person name="Wortman J."/>
            <person name="Nusbaum C."/>
            <person name="Birren B."/>
        </authorList>
    </citation>
    <scope>NUCLEOTIDE SEQUENCE [LARGE SCALE GENOMIC DNA]</scope>
    <source>
        <strain evidence="3 4">CBS 650.93</strain>
    </source>
</reference>
<evidence type="ECO:0000256" key="1">
    <source>
        <dbReference type="SAM" id="MobiDB-lite"/>
    </source>
</evidence>
<dbReference type="GeneID" id="25289270"/>
<feature type="compositionally biased region" description="Basic residues" evidence="1">
    <location>
        <begin position="110"/>
        <end position="123"/>
    </location>
</feature>
<name>A0A0D2HHI6_9EURO</name>
<feature type="region of interest" description="Disordered" evidence="1">
    <location>
        <begin position="209"/>
        <end position="319"/>
    </location>
</feature>
<protein>
    <recommendedName>
        <fullName evidence="2">Wbp11/ELF5/Saf1 N-terminal domain-containing protein</fullName>
    </recommendedName>
</protein>
<dbReference type="OrthoDB" id="5597581at2759"/>
<proteinExistence type="predicted"/>
<accession>A0A0D2HHI6</accession>
<feature type="region of interest" description="Disordered" evidence="1">
    <location>
        <begin position="1"/>
        <end position="46"/>
    </location>
</feature>
<dbReference type="GO" id="GO:0006396">
    <property type="term" value="P:RNA processing"/>
    <property type="evidence" value="ECO:0007669"/>
    <property type="project" value="InterPro"/>
</dbReference>
<feature type="compositionally biased region" description="Basic and acidic residues" evidence="1">
    <location>
        <begin position="152"/>
        <end position="172"/>
    </location>
</feature>
<evidence type="ECO:0000259" key="2">
    <source>
        <dbReference type="Pfam" id="PF09429"/>
    </source>
</evidence>
<keyword evidence="4" id="KW-1185">Reference proteome</keyword>
<sequence length="319" mass="36378">MARDKERSVNPVQQQRKLEKAKQLKKSRTELQARRNEKLARRNPERIQRQIDDLKALEASGDIKPREKAILEGLERDLKAIRKAREALGDKAPHFGGQQRGREGETHNVLGKRRHDGGRKHFPSRVNSSGSDTDESVRRIPMPEDTPPPIPREFRHSYRNAEHNRENMDARLPKSAPAPVPKTTYESAPQIRDLRKEAVGRFVPDVVRRKQEAAKGGVTGYLIEPEEMDRLEAEGYLPTGQGKPRTNGKSENAGEDQASAQRLAEEEERFLRELQMQDVSEEILEENGQESSVPNRSTEQQSQRRGKPVEIEEVEDEDA</sequence>
<feature type="compositionally biased region" description="Acidic residues" evidence="1">
    <location>
        <begin position="279"/>
        <end position="288"/>
    </location>
</feature>
<feature type="compositionally biased region" description="Basic and acidic residues" evidence="1">
    <location>
        <begin position="16"/>
        <end position="46"/>
    </location>
</feature>
<feature type="region of interest" description="Disordered" evidence="1">
    <location>
        <begin position="89"/>
        <end position="192"/>
    </location>
</feature>
<dbReference type="VEuPathDB" id="FungiDB:Z518_01199"/>
<evidence type="ECO:0000313" key="3">
    <source>
        <dbReference type="EMBL" id="KIX10118.1"/>
    </source>
</evidence>
<dbReference type="InterPro" id="IPR019007">
    <property type="entry name" value="Wbp11/ELF5/Saf1_N"/>
</dbReference>
<feature type="compositionally biased region" description="Polar residues" evidence="1">
    <location>
        <begin position="289"/>
        <end position="303"/>
    </location>
</feature>